<dbReference type="CDD" id="cd02042">
    <property type="entry name" value="ParAB_family"/>
    <property type="match status" value="1"/>
</dbReference>
<dbReference type="Gene3D" id="3.40.50.300">
    <property type="entry name" value="P-loop containing nucleotide triphosphate hydrolases"/>
    <property type="match status" value="1"/>
</dbReference>
<proteinExistence type="predicted"/>
<comment type="caution">
    <text evidence="2">The sequence shown here is derived from an EMBL/GenBank/DDBJ whole genome shotgun (WGS) entry which is preliminary data.</text>
</comment>
<accession>A0A0F9K790</accession>
<evidence type="ECO:0000259" key="1">
    <source>
        <dbReference type="Pfam" id="PF13614"/>
    </source>
</evidence>
<dbReference type="PANTHER" id="PTHR13696:SF52">
    <property type="entry name" value="PARA FAMILY PROTEIN CT_582"/>
    <property type="match status" value="1"/>
</dbReference>
<protein>
    <recommendedName>
        <fullName evidence="1">AAA domain-containing protein</fullName>
    </recommendedName>
</protein>
<gene>
    <name evidence="2" type="ORF">LCGC14_1737860</name>
</gene>
<evidence type="ECO:0000313" key="2">
    <source>
        <dbReference type="EMBL" id="KKM07048.1"/>
    </source>
</evidence>
<dbReference type="AlphaFoldDB" id="A0A0F9K790"/>
<sequence length="106" mass="11831">MGVIISFINLKGGVGKTTCCANVAGELARENRKVLVIDADPQANLSTLLMGPRRYEEKFPPNNTAEDSYKDTIYQIFLDAMEENEENKKFNLDTAIIKSVVLDFQS</sequence>
<feature type="domain" description="AAA" evidence="1">
    <location>
        <begin position="4"/>
        <end position="85"/>
    </location>
</feature>
<name>A0A0F9K790_9ZZZZ</name>
<reference evidence="2" key="1">
    <citation type="journal article" date="2015" name="Nature">
        <title>Complex archaea that bridge the gap between prokaryotes and eukaryotes.</title>
        <authorList>
            <person name="Spang A."/>
            <person name="Saw J.H."/>
            <person name="Jorgensen S.L."/>
            <person name="Zaremba-Niedzwiedzka K."/>
            <person name="Martijn J."/>
            <person name="Lind A.E."/>
            <person name="van Eijk R."/>
            <person name="Schleper C."/>
            <person name="Guy L."/>
            <person name="Ettema T.J."/>
        </authorList>
    </citation>
    <scope>NUCLEOTIDE SEQUENCE</scope>
</reference>
<dbReference type="InterPro" id="IPR027417">
    <property type="entry name" value="P-loop_NTPase"/>
</dbReference>
<dbReference type="SUPFAM" id="SSF52540">
    <property type="entry name" value="P-loop containing nucleoside triphosphate hydrolases"/>
    <property type="match status" value="1"/>
</dbReference>
<dbReference type="Pfam" id="PF13614">
    <property type="entry name" value="AAA_31"/>
    <property type="match status" value="1"/>
</dbReference>
<dbReference type="InterPro" id="IPR050678">
    <property type="entry name" value="DNA_Partitioning_ATPase"/>
</dbReference>
<organism evidence="2">
    <name type="scientific">marine sediment metagenome</name>
    <dbReference type="NCBI Taxonomy" id="412755"/>
    <lineage>
        <taxon>unclassified sequences</taxon>
        <taxon>metagenomes</taxon>
        <taxon>ecological metagenomes</taxon>
    </lineage>
</organism>
<dbReference type="InterPro" id="IPR025669">
    <property type="entry name" value="AAA_dom"/>
</dbReference>
<dbReference type="EMBL" id="LAZR01015858">
    <property type="protein sequence ID" value="KKM07048.1"/>
    <property type="molecule type" value="Genomic_DNA"/>
</dbReference>
<dbReference type="PANTHER" id="PTHR13696">
    <property type="entry name" value="P-LOOP CONTAINING NUCLEOSIDE TRIPHOSPHATE HYDROLASE"/>
    <property type="match status" value="1"/>
</dbReference>